<keyword evidence="6" id="KW-1133">Transmembrane helix</keyword>
<keyword evidence="10" id="KW-1185">Reference proteome</keyword>
<evidence type="ECO:0000256" key="1">
    <source>
        <dbReference type="ARBA" id="ARBA00010928"/>
    </source>
</evidence>
<organism evidence="9 10">
    <name type="scientific">Hymenoscyphus fraxineus</name>
    <dbReference type="NCBI Taxonomy" id="746836"/>
    <lineage>
        <taxon>Eukaryota</taxon>
        <taxon>Fungi</taxon>
        <taxon>Dikarya</taxon>
        <taxon>Ascomycota</taxon>
        <taxon>Pezizomycotina</taxon>
        <taxon>Leotiomycetes</taxon>
        <taxon>Helotiales</taxon>
        <taxon>Helotiaceae</taxon>
        <taxon>Hymenoscyphus</taxon>
    </lineage>
</organism>
<evidence type="ECO:0000313" key="9">
    <source>
        <dbReference type="EMBL" id="CAG8961008.1"/>
    </source>
</evidence>
<dbReference type="Pfam" id="PF01408">
    <property type="entry name" value="GFO_IDH_MocA"/>
    <property type="match status" value="1"/>
</dbReference>
<dbReference type="InterPro" id="IPR055170">
    <property type="entry name" value="GFO_IDH_MocA-like_dom"/>
</dbReference>
<feature type="transmembrane region" description="Helical" evidence="6">
    <location>
        <begin position="50"/>
        <end position="70"/>
    </location>
</feature>
<sequence length="557" mass="62150">AVLTLHCIPHAPLISRSRSLVDNQDPTYENIRLSVNLESYNKKKDTKRAILKYFLAGKTVVAMASFVGFFQRMWTVVNPPQPAKSANAIRIGLLGASNIGPIAIINPARSHPEVIIAAVAARDEAKAKKYAEKYGIPTTFSSYQDLIDDPSIDAVYIPLPNGLHYKWALKCLEAGKHILLEKPSVSNATQAQSLFSSPLLQTPNSKTGVTPIILEAFHSLFHPAFQTFISLIDRDNIEHVITLNSAPKWAFPTNDIRFLYDLAGGALMDCGTYNVMALRSVFGAEPEECLEAGIRHLPKGADPVCEEAVTAKWRWGNGGVGELDADLRRAVRWGGWFGFLYDLAGGALMDCGTYNVMALRSVFGAEPEECLEAGIRHLPKGADPVCEEAVTAKWRWGNGGVGELDADLRRAVRWGGWFGWVPVIPSPVVRVRERGVVGPAREGREEVVTRTVEMWNFLMPFLWHSIVIIEEHVVREVGSRKVVKQWTEKETKKAYNWMEEGKKGEIWWTTYRCQLEEFVNRIRGREGSGVWMDGESSVSQMKMIDSVYEKASLPLRP</sequence>
<dbReference type="Pfam" id="PF22725">
    <property type="entry name" value="GFO_IDH_MocA_C3"/>
    <property type="match status" value="1"/>
</dbReference>
<keyword evidence="2" id="KW-0560">Oxidoreductase</keyword>
<evidence type="ECO:0000256" key="2">
    <source>
        <dbReference type="ARBA" id="ARBA00023002"/>
    </source>
</evidence>
<feature type="domain" description="Gfo/Idh/MocA-like oxidoreductase N-terminal" evidence="7">
    <location>
        <begin position="89"/>
        <end position="195"/>
    </location>
</feature>
<gene>
    <name evidence="9" type="ORF">HYFRA_00002548</name>
</gene>
<comment type="caution">
    <text evidence="9">The sequence shown here is derived from an EMBL/GenBank/DDBJ whole genome shotgun (WGS) entry which is preliminary data.</text>
</comment>
<dbReference type="InterPro" id="IPR036291">
    <property type="entry name" value="NAD(P)-bd_dom_sf"/>
</dbReference>
<dbReference type="PANTHER" id="PTHR22604:SF105">
    <property type="entry name" value="TRANS-1,2-DIHYDROBENZENE-1,2-DIOL DEHYDROGENASE"/>
    <property type="match status" value="1"/>
</dbReference>
<feature type="domain" description="GFO/IDH/MocA-like oxidoreductase" evidence="8">
    <location>
        <begin position="226"/>
        <end position="328"/>
    </location>
</feature>
<dbReference type="PANTHER" id="PTHR22604">
    <property type="entry name" value="OXIDOREDUCTASES"/>
    <property type="match status" value="1"/>
</dbReference>
<accession>A0A9N9LAH1</accession>
<evidence type="ECO:0000256" key="5">
    <source>
        <dbReference type="ARBA" id="ARBA00049233"/>
    </source>
</evidence>
<dbReference type="SUPFAM" id="SSF55347">
    <property type="entry name" value="Glyceraldehyde-3-phosphate dehydrogenase-like, C-terminal domain"/>
    <property type="match status" value="2"/>
</dbReference>
<dbReference type="AlphaFoldDB" id="A0A9N9LAH1"/>
<dbReference type="EMBL" id="CAJVRL010000103">
    <property type="protein sequence ID" value="CAG8961008.1"/>
    <property type="molecule type" value="Genomic_DNA"/>
</dbReference>
<protein>
    <recommendedName>
        <fullName evidence="3">D-xylose 1-dehydrogenase (NADP(+), D-xylono-1,5-lactone-forming)</fullName>
        <ecNumber evidence="3">1.1.1.179</ecNumber>
    </recommendedName>
    <alternativeName>
        <fullName evidence="4">D-xylose-NADP dehydrogenase</fullName>
    </alternativeName>
</protein>
<feature type="non-terminal residue" evidence="9">
    <location>
        <position position="1"/>
    </location>
</feature>
<dbReference type="SUPFAM" id="SSF51735">
    <property type="entry name" value="NAD(P)-binding Rossmann-fold domains"/>
    <property type="match status" value="1"/>
</dbReference>
<keyword evidence="6" id="KW-0472">Membrane</keyword>
<dbReference type="GO" id="GO:0000166">
    <property type="term" value="F:nucleotide binding"/>
    <property type="evidence" value="ECO:0007669"/>
    <property type="project" value="InterPro"/>
</dbReference>
<evidence type="ECO:0000259" key="8">
    <source>
        <dbReference type="Pfam" id="PF22725"/>
    </source>
</evidence>
<evidence type="ECO:0000256" key="4">
    <source>
        <dbReference type="ARBA" id="ARBA00042988"/>
    </source>
</evidence>
<keyword evidence="6" id="KW-0812">Transmembrane</keyword>
<dbReference type="GO" id="GO:0047837">
    <property type="term" value="F:D-xylose 1-dehydrogenase (NADP+) activity"/>
    <property type="evidence" value="ECO:0007669"/>
    <property type="project" value="UniProtKB-EC"/>
</dbReference>
<dbReference type="EC" id="1.1.1.179" evidence="3"/>
<evidence type="ECO:0000259" key="7">
    <source>
        <dbReference type="Pfam" id="PF01408"/>
    </source>
</evidence>
<dbReference type="InterPro" id="IPR050984">
    <property type="entry name" value="Gfo/Idh/MocA_domain"/>
</dbReference>
<dbReference type="Gene3D" id="3.30.360.10">
    <property type="entry name" value="Dihydrodipicolinate Reductase, domain 2"/>
    <property type="match status" value="2"/>
</dbReference>
<dbReference type="OrthoDB" id="6417021at2759"/>
<name>A0A9N9LAH1_9HELO</name>
<dbReference type="InterPro" id="IPR000683">
    <property type="entry name" value="Gfo/Idh/MocA-like_OxRdtase_N"/>
</dbReference>
<comment type="catalytic activity">
    <reaction evidence="5">
        <text>D-xylose + NADP(+) = D-xylono-1,5-lactone + NADPH + H(+)</text>
        <dbReference type="Rhea" id="RHEA:22000"/>
        <dbReference type="ChEBI" id="CHEBI:15378"/>
        <dbReference type="ChEBI" id="CHEBI:15867"/>
        <dbReference type="ChEBI" id="CHEBI:53455"/>
        <dbReference type="ChEBI" id="CHEBI:57783"/>
        <dbReference type="ChEBI" id="CHEBI:58349"/>
        <dbReference type="EC" id="1.1.1.179"/>
    </reaction>
</comment>
<reference evidence="9" key="1">
    <citation type="submission" date="2021-07" db="EMBL/GenBank/DDBJ databases">
        <authorList>
            <person name="Durling M."/>
        </authorList>
    </citation>
    <scope>NUCLEOTIDE SEQUENCE</scope>
</reference>
<dbReference type="Gene3D" id="3.40.50.720">
    <property type="entry name" value="NAD(P)-binding Rossmann-like Domain"/>
    <property type="match status" value="1"/>
</dbReference>
<dbReference type="Proteomes" id="UP000696280">
    <property type="component" value="Unassembled WGS sequence"/>
</dbReference>
<evidence type="ECO:0000313" key="10">
    <source>
        <dbReference type="Proteomes" id="UP000696280"/>
    </source>
</evidence>
<proteinExistence type="inferred from homology"/>
<comment type="similarity">
    <text evidence="1">Belongs to the Gfo/Idh/MocA family.</text>
</comment>
<evidence type="ECO:0000256" key="6">
    <source>
        <dbReference type="SAM" id="Phobius"/>
    </source>
</evidence>
<evidence type="ECO:0000256" key="3">
    <source>
        <dbReference type="ARBA" id="ARBA00038984"/>
    </source>
</evidence>